<dbReference type="Gene3D" id="3.40.50.150">
    <property type="entry name" value="Vaccinia Virus protein VP39"/>
    <property type="match status" value="2"/>
</dbReference>
<dbReference type="SUPFAM" id="SSF53335">
    <property type="entry name" value="S-adenosyl-L-methionine-dependent methyltransferases"/>
    <property type="match status" value="1"/>
</dbReference>
<dbReference type="GO" id="GO:0010420">
    <property type="term" value="F:polyprenyldihydroxybenzoate methyltransferase activity"/>
    <property type="evidence" value="ECO:0007669"/>
    <property type="project" value="InterPro"/>
</dbReference>
<dbReference type="InterPro" id="IPR029063">
    <property type="entry name" value="SAM-dependent_MTases_sf"/>
</dbReference>
<dbReference type="GO" id="GO:0032259">
    <property type="term" value="P:methylation"/>
    <property type="evidence" value="ECO:0007669"/>
    <property type="project" value="UniProtKB-KW"/>
</dbReference>
<name>A0A2U1KIF0_ARTAN</name>
<evidence type="ECO:0000256" key="2">
    <source>
        <dbReference type="ARBA" id="ARBA00022679"/>
    </source>
</evidence>
<protein>
    <submittedName>
        <fullName evidence="5">Ubiquinone biosynthesis O-methyltransferase</fullName>
    </submittedName>
</protein>
<proteinExistence type="predicted"/>
<dbReference type="STRING" id="35608.A0A2U1KIF0"/>
<evidence type="ECO:0000313" key="5">
    <source>
        <dbReference type="EMBL" id="PWA36512.1"/>
    </source>
</evidence>
<organism evidence="5 6">
    <name type="scientific">Artemisia annua</name>
    <name type="common">Sweet wormwood</name>
    <dbReference type="NCBI Taxonomy" id="35608"/>
    <lineage>
        <taxon>Eukaryota</taxon>
        <taxon>Viridiplantae</taxon>
        <taxon>Streptophyta</taxon>
        <taxon>Embryophyta</taxon>
        <taxon>Tracheophyta</taxon>
        <taxon>Spermatophyta</taxon>
        <taxon>Magnoliopsida</taxon>
        <taxon>eudicotyledons</taxon>
        <taxon>Gunneridae</taxon>
        <taxon>Pentapetalae</taxon>
        <taxon>asterids</taxon>
        <taxon>campanulids</taxon>
        <taxon>Asterales</taxon>
        <taxon>Asteraceae</taxon>
        <taxon>Asteroideae</taxon>
        <taxon>Anthemideae</taxon>
        <taxon>Artemisiinae</taxon>
        <taxon>Artemisia</taxon>
    </lineage>
</organism>
<keyword evidence="6" id="KW-1185">Reference proteome</keyword>
<keyword evidence="5" id="KW-0830">Ubiquinone</keyword>
<dbReference type="InterPro" id="IPR010233">
    <property type="entry name" value="UbiG_MeTrfase"/>
</dbReference>
<evidence type="ECO:0000313" key="6">
    <source>
        <dbReference type="Proteomes" id="UP000245207"/>
    </source>
</evidence>
<evidence type="ECO:0000256" key="4">
    <source>
        <dbReference type="ARBA" id="ARBA00022691"/>
    </source>
</evidence>
<evidence type="ECO:0000256" key="3">
    <source>
        <dbReference type="ARBA" id="ARBA00022688"/>
    </source>
</evidence>
<dbReference type="GO" id="GO:0061542">
    <property type="term" value="F:3-demethylubiquinol 3-O-methyltransferase activity"/>
    <property type="evidence" value="ECO:0007669"/>
    <property type="project" value="InterPro"/>
</dbReference>
<dbReference type="OrthoDB" id="3265906at2759"/>
<sequence length="314" mass="34240">MSGRMFTRSLCQLQKLCRSSGVLVRNSRSSVREGVIGALRPEFHDRCYASTPQPAAASVSSLNQAELAKFAAIADSWWDAEGPFKPLHVMNPTRLAFIRSTLCRHFGKDPFSVRPFEGLKFVDVGCGGGILSEPLARMGASVTGVDAVDKNIKIARLHADLDPVTSSIEYRCTTADPAEFCKSLSALTVSNGATVISTINRSMRAYATAIVAAEYILHWLPKGTHQWSSFLTPEELVLTLQRASISVEEMAGFAYNPMTGQCFLTPEELVLTLQRASISVEEMAGFAYNPMTGQWSLTDDIGVNFIAFGIKNSE</sequence>
<keyword evidence="3" id="KW-0831">Ubiquinone biosynthesis</keyword>
<dbReference type="NCBIfam" id="TIGR01983">
    <property type="entry name" value="UbiG"/>
    <property type="match status" value="1"/>
</dbReference>
<gene>
    <name evidence="5" type="ORF">CTI12_AA599220</name>
</gene>
<dbReference type="EMBL" id="PKPP01018082">
    <property type="protein sequence ID" value="PWA36512.1"/>
    <property type="molecule type" value="Genomic_DNA"/>
</dbReference>
<keyword evidence="1 5" id="KW-0489">Methyltransferase</keyword>
<dbReference type="PANTHER" id="PTHR43464:SF19">
    <property type="entry name" value="UBIQUINONE BIOSYNTHESIS O-METHYLTRANSFERASE, MITOCHONDRIAL"/>
    <property type="match status" value="1"/>
</dbReference>
<dbReference type="Pfam" id="PF13489">
    <property type="entry name" value="Methyltransf_23"/>
    <property type="match status" value="1"/>
</dbReference>
<keyword evidence="2 5" id="KW-0808">Transferase</keyword>
<accession>A0A2U1KIF0</accession>
<dbReference type="Proteomes" id="UP000245207">
    <property type="component" value="Unassembled WGS sequence"/>
</dbReference>
<dbReference type="PANTHER" id="PTHR43464">
    <property type="entry name" value="METHYLTRANSFERASE"/>
    <property type="match status" value="1"/>
</dbReference>
<comment type="caution">
    <text evidence="5">The sequence shown here is derived from an EMBL/GenBank/DDBJ whole genome shotgun (WGS) entry which is preliminary data.</text>
</comment>
<dbReference type="GO" id="GO:0005739">
    <property type="term" value="C:mitochondrion"/>
    <property type="evidence" value="ECO:0007669"/>
    <property type="project" value="TreeGrafter"/>
</dbReference>
<reference evidence="5 6" key="1">
    <citation type="journal article" date="2018" name="Mol. Plant">
        <title>The genome of Artemisia annua provides insight into the evolution of Asteraceae family and artemisinin biosynthesis.</title>
        <authorList>
            <person name="Shen Q."/>
            <person name="Zhang L."/>
            <person name="Liao Z."/>
            <person name="Wang S."/>
            <person name="Yan T."/>
            <person name="Shi P."/>
            <person name="Liu M."/>
            <person name="Fu X."/>
            <person name="Pan Q."/>
            <person name="Wang Y."/>
            <person name="Lv Z."/>
            <person name="Lu X."/>
            <person name="Zhang F."/>
            <person name="Jiang W."/>
            <person name="Ma Y."/>
            <person name="Chen M."/>
            <person name="Hao X."/>
            <person name="Li L."/>
            <person name="Tang Y."/>
            <person name="Lv G."/>
            <person name="Zhou Y."/>
            <person name="Sun X."/>
            <person name="Brodelius P.E."/>
            <person name="Rose J.K.C."/>
            <person name="Tang K."/>
        </authorList>
    </citation>
    <scope>NUCLEOTIDE SEQUENCE [LARGE SCALE GENOMIC DNA]</scope>
    <source>
        <strain evidence="6">cv. Huhao1</strain>
        <tissue evidence="5">Leaf</tissue>
    </source>
</reference>
<keyword evidence="4" id="KW-0949">S-adenosyl-L-methionine</keyword>
<dbReference type="AlphaFoldDB" id="A0A2U1KIF0"/>
<dbReference type="CDD" id="cd02440">
    <property type="entry name" value="AdoMet_MTases"/>
    <property type="match status" value="1"/>
</dbReference>
<evidence type="ECO:0000256" key="1">
    <source>
        <dbReference type="ARBA" id="ARBA00022603"/>
    </source>
</evidence>